<dbReference type="AlphaFoldDB" id="A0A8S2FKI3"/>
<reference evidence="2" key="1">
    <citation type="submission" date="2021-02" db="EMBL/GenBank/DDBJ databases">
        <authorList>
            <person name="Nowell W R."/>
        </authorList>
    </citation>
    <scope>NUCLEOTIDE SEQUENCE</scope>
</reference>
<evidence type="ECO:0000313" key="3">
    <source>
        <dbReference type="EMBL" id="CAF4282529.1"/>
    </source>
</evidence>
<dbReference type="InterPro" id="IPR008906">
    <property type="entry name" value="HATC_C_dom"/>
</dbReference>
<evidence type="ECO:0000313" key="4">
    <source>
        <dbReference type="Proteomes" id="UP000677228"/>
    </source>
</evidence>
<dbReference type="GO" id="GO:0046983">
    <property type="term" value="F:protein dimerization activity"/>
    <property type="evidence" value="ECO:0007669"/>
    <property type="project" value="InterPro"/>
</dbReference>
<dbReference type="Proteomes" id="UP000677228">
    <property type="component" value="Unassembled WGS sequence"/>
</dbReference>
<dbReference type="InterPro" id="IPR012337">
    <property type="entry name" value="RNaseH-like_sf"/>
</dbReference>
<dbReference type="Pfam" id="PF05699">
    <property type="entry name" value="Dimer_Tnp_hAT"/>
    <property type="match status" value="1"/>
</dbReference>
<organism evidence="2 4">
    <name type="scientific">Didymodactylos carnosus</name>
    <dbReference type="NCBI Taxonomy" id="1234261"/>
    <lineage>
        <taxon>Eukaryota</taxon>
        <taxon>Metazoa</taxon>
        <taxon>Spiralia</taxon>
        <taxon>Gnathifera</taxon>
        <taxon>Rotifera</taxon>
        <taxon>Eurotatoria</taxon>
        <taxon>Bdelloidea</taxon>
        <taxon>Philodinida</taxon>
        <taxon>Philodinidae</taxon>
        <taxon>Didymodactylos</taxon>
    </lineage>
</organism>
<name>A0A8S2FKI3_9BILA</name>
<dbReference type="EMBL" id="CAJNOK010033360">
    <property type="protein sequence ID" value="CAF1493380.1"/>
    <property type="molecule type" value="Genomic_DNA"/>
</dbReference>
<dbReference type="SUPFAM" id="SSF53098">
    <property type="entry name" value="Ribonuclease H-like"/>
    <property type="match status" value="1"/>
</dbReference>
<evidence type="ECO:0000259" key="1">
    <source>
        <dbReference type="Pfam" id="PF05699"/>
    </source>
</evidence>
<sequence length="123" mass="13572">MADNECLTIKSNPVAKFLKSIGKVDGGSKQKILTVSEELALYPSLANKENTKQLAANDILFWKTYGDQMPILKQMAKQYLATSGTSVASESAFSVSAYVGRKERARTDAKNLAYIVFLKDKMK</sequence>
<dbReference type="Proteomes" id="UP000682733">
    <property type="component" value="Unassembled WGS sequence"/>
</dbReference>
<dbReference type="EMBL" id="CAJOBA010055333">
    <property type="protein sequence ID" value="CAF4282529.1"/>
    <property type="molecule type" value="Genomic_DNA"/>
</dbReference>
<feature type="domain" description="HAT C-terminal dimerisation" evidence="1">
    <location>
        <begin position="59"/>
        <end position="122"/>
    </location>
</feature>
<protein>
    <recommendedName>
        <fullName evidence="1">HAT C-terminal dimerisation domain-containing protein</fullName>
    </recommendedName>
</protein>
<accession>A0A8S2FKI3</accession>
<evidence type="ECO:0000313" key="2">
    <source>
        <dbReference type="EMBL" id="CAF1493380.1"/>
    </source>
</evidence>
<gene>
    <name evidence="2" type="ORF">OVA965_LOCUS36604</name>
    <name evidence="3" type="ORF">TMI583_LOCUS37622</name>
</gene>
<comment type="caution">
    <text evidence="2">The sequence shown here is derived from an EMBL/GenBank/DDBJ whole genome shotgun (WGS) entry which is preliminary data.</text>
</comment>
<proteinExistence type="predicted"/>